<dbReference type="Proteomes" id="UP000039021">
    <property type="component" value="Unassembled WGS sequence"/>
</dbReference>
<comment type="caution">
    <text evidence="1">The sequence shown here is derived from an EMBL/GenBank/DDBJ whole genome shotgun (WGS) entry which is preliminary data.</text>
</comment>
<gene>
    <name evidence="1" type="ORF">ERS007739_03848</name>
</gene>
<reference evidence="2" key="1">
    <citation type="submission" date="2015-03" db="EMBL/GenBank/DDBJ databases">
        <authorList>
            <consortium name="Pathogen Informatics"/>
        </authorList>
    </citation>
    <scope>NUCLEOTIDE SEQUENCE [LARGE SCALE GENOMIC DNA]</scope>
    <source>
        <strain evidence="2">N09902308</strain>
    </source>
</reference>
<dbReference type="AlphaFoldDB" id="A0A916LE44"/>
<proteinExistence type="predicted"/>
<accession>A0A916LE44</accession>
<evidence type="ECO:0000313" key="2">
    <source>
        <dbReference type="Proteomes" id="UP000039021"/>
    </source>
</evidence>
<evidence type="ECO:0000313" key="1">
    <source>
        <dbReference type="EMBL" id="COZ52084.1"/>
    </source>
</evidence>
<name>A0A916LE44_MYCTX</name>
<dbReference type="EMBL" id="CSBK01002130">
    <property type="protein sequence ID" value="COZ52084.1"/>
    <property type="molecule type" value="Genomic_DNA"/>
</dbReference>
<organism evidence="1 2">
    <name type="scientific">Mycobacterium tuberculosis</name>
    <dbReference type="NCBI Taxonomy" id="1773"/>
    <lineage>
        <taxon>Bacteria</taxon>
        <taxon>Bacillati</taxon>
        <taxon>Actinomycetota</taxon>
        <taxon>Actinomycetes</taxon>
        <taxon>Mycobacteriales</taxon>
        <taxon>Mycobacteriaceae</taxon>
        <taxon>Mycobacterium</taxon>
        <taxon>Mycobacterium tuberculosis complex</taxon>
    </lineage>
</organism>
<protein>
    <submittedName>
        <fullName evidence="1">Uncharacterized protein</fullName>
    </submittedName>
</protein>
<sequence length="69" mass="7089">MPGSGTENRYVKSPPGPMFAVAGSVPSISLRSAMPCQCTDVGSPRRLVTETTISSPTVARISGPGMVLP</sequence>